<evidence type="ECO:0000256" key="3">
    <source>
        <dbReference type="ARBA" id="ARBA00022989"/>
    </source>
</evidence>
<evidence type="ECO:0000256" key="2">
    <source>
        <dbReference type="ARBA" id="ARBA00022692"/>
    </source>
</evidence>
<dbReference type="RefSeq" id="WP_199640549.1">
    <property type="nucleotide sequence ID" value="NZ_JBEGIE010000049.1"/>
</dbReference>
<comment type="similarity">
    <text evidence="5">Belongs to the ABC-2 integral membrane protein family.</text>
</comment>
<keyword evidence="8" id="KW-1185">Reference proteome</keyword>
<dbReference type="PIRSF" id="PIRSF006648">
    <property type="entry name" value="DrrB"/>
    <property type="match status" value="1"/>
</dbReference>
<proteinExistence type="inferred from homology"/>
<evidence type="ECO:0000256" key="4">
    <source>
        <dbReference type="ARBA" id="ARBA00023136"/>
    </source>
</evidence>
<keyword evidence="5" id="KW-1003">Cell membrane</keyword>
<feature type="transmembrane region" description="Helical" evidence="5">
    <location>
        <begin position="135"/>
        <end position="159"/>
    </location>
</feature>
<reference evidence="7 8" key="1">
    <citation type="journal article" date="2023" name="Proc. Natl. Acad. Sci. U.S.A.">
        <title>Bacterial tolerance to host-exuded specialized metabolites structures the maize root microbiome.</title>
        <authorList>
            <person name="Thoenen L."/>
            <person name="Giroud C."/>
            <person name="Kreuzer M."/>
            <person name="Waelchli J."/>
            <person name="Gfeller V."/>
            <person name="Deslandes-Herold G."/>
            <person name="Mateo P."/>
            <person name="Robert C.A.M."/>
            <person name="Ahrens C.H."/>
            <person name="Rubio-Somoza I."/>
            <person name="Bruggmann R."/>
            <person name="Erb M."/>
            <person name="Schlaeppi K."/>
        </authorList>
    </citation>
    <scope>NUCLEOTIDE SEQUENCE [LARGE SCALE GENOMIC DNA]</scope>
    <source>
        <strain evidence="7 8">LBA1-1-1.1</strain>
    </source>
</reference>
<feature type="transmembrane region" description="Helical" evidence="5">
    <location>
        <begin position="171"/>
        <end position="190"/>
    </location>
</feature>
<feature type="transmembrane region" description="Helical" evidence="5">
    <location>
        <begin position="225"/>
        <end position="247"/>
    </location>
</feature>
<dbReference type="Proteomes" id="UP001552502">
    <property type="component" value="Unassembled WGS sequence"/>
</dbReference>
<dbReference type="EMBL" id="JBEGIE010000049">
    <property type="protein sequence ID" value="MEV4912982.1"/>
    <property type="molecule type" value="Genomic_DNA"/>
</dbReference>
<gene>
    <name evidence="7" type="ORF">MRBLBA1_003853</name>
</gene>
<dbReference type="PROSITE" id="PS51012">
    <property type="entry name" value="ABC_TM2"/>
    <property type="match status" value="1"/>
</dbReference>
<organism evidence="7 8">
    <name type="scientific">Bacillus proteolyticus</name>
    <dbReference type="NCBI Taxonomy" id="2026192"/>
    <lineage>
        <taxon>Bacteria</taxon>
        <taxon>Bacillati</taxon>
        <taxon>Bacillota</taxon>
        <taxon>Bacilli</taxon>
        <taxon>Bacillales</taxon>
        <taxon>Bacillaceae</taxon>
        <taxon>Bacillus</taxon>
        <taxon>Bacillus cereus group</taxon>
    </lineage>
</organism>
<dbReference type="InterPro" id="IPR047817">
    <property type="entry name" value="ABC2_TM_bact-type"/>
</dbReference>
<keyword evidence="3 5" id="KW-1133">Transmembrane helix</keyword>
<dbReference type="InterPro" id="IPR000412">
    <property type="entry name" value="ABC_2_transport"/>
</dbReference>
<evidence type="ECO:0000256" key="5">
    <source>
        <dbReference type="RuleBase" id="RU361157"/>
    </source>
</evidence>
<feature type="transmembrane region" description="Helical" evidence="5">
    <location>
        <begin position="111"/>
        <end position="129"/>
    </location>
</feature>
<keyword evidence="5" id="KW-0813">Transport</keyword>
<evidence type="ECO:0000256" key="1">
    <source>
        <dbReference type="ARBA" id="ARBA00004141"/>
    </source>
</evidence>
<dbReference type="Pfam" id="PF01061">
    <property type="entry name" value="ABC2_membrane"/>
    <property type="match status" value="1"/>
</dbReference>
<feature type="transmembrane region" description="Helical" evidence="5">
    <location>
        <begin position="59"/>
        <end position="80"/>
    </location>
</feature>
<comment type="caution">
    <text evidence="7">The sequence shown here is derived from an EMBL/GenBank/DDBJ whole genome shotgun (WGS) entry which is preliminary data.</text>
</comment>
<keyword evidence="4 5" id="KW-0472">Membrane</keyword>
<feature type="domain" description="ABC transmembrane type-2" evidence="6">
    <location>
        <begin position="27"/>
        <end position="250"/>
    </location>
</feature>
<dbReference type="InterPro" id="IPR013525">
    <property type="entry name" value="ABC2_TM"/>
</dbReference>
<accession>A0ABV3IFP0</accession>
<comment type="subcellular location">
    <subcellularLocation>
        <location evidence="5">Cell membrane</location>
        <topology evidence="5">Multi-pass membrane protein</topology>
    </subcellularLocation>
    <subcellularLocation>
        <location evidence="1">Membrane</location>
        <topology evidence="1">Multi-pass membrane protein</topology>
    </subcellularLocation>
</comment>
<dbReference type="PANTHER" id="PTHR43229">
    <property type="entry name" value="NODULATION PROTEIN J"/>
    <property type="match status" value="1"/>
</dbReference>
<evidence type="ECO:0000313" key="7">
    <source>
        <dbReference type="EMBL" id="MEV4912982.1"/>
    </source>
</evidence>
<keyword evidence="2 5" id="KW-0812">Transmembrane</keyword>
<evidence type="ECO:0000259" key="6">
    <source>
        <dbReference type="PROSITE" id="PS51012"/>
    </source>
</evidence>
<dbReference type="InterPro" id="IPR051784">
    <property type="entry name" value="Nod_factor_ABC_transporter"/>
</dbReference>
<name>A0ABV3IFP0_9BACI</name>
<dbReference type="PRINTS" id="PR00164">
    <property type="entry name" value="ABC2TRNSPORT"/>
</dbReference>
<feature type="transmembrane region" description="Helical" evidence="5">
    <location>
        <begin position="27"/>
        <end position="47"/>
    </location>
</feature>
<sequence>MDNIFIRFFRQSILSYKALFGFLDPKIYFLVKVINPIMQLVFFSLIARYIHHTSDITPWVIGNAFLLSIYNALFGVGTVMVSERSFGTLQLVVASTANNFLIFIGRAFIHIFDATATVIIGLTVGYLFFELDFSNTNFLLLIICIIITMFSSIGVGLLLGSMGLVSRDLNLIMNTAVFVLMIFSGAQFPISNLPLLLSKVSYYIPITRGIEASRLIIDGNITVHVFNLLGGEALIGIIYMMLGYFTLRIFEYISKKKATLDIY</sequence>
<dbReference type="PANTHER" id="PTHR43229:SF6">
    <property type="entry name" value="ABC-TYPE MULTIDRUG TRANSPORT SYSTEM, PERMEASE COMPONENT"/>
    <property type="match status" value="1"/>
</dbReference>
<evidence type="ECO:0000313" key="8">
    <source>
        <dbReference type="Proteomes" id="UP001552502"/>
    </source>
</evidence>
<protein>
    <recommendedName>
        <fullName evidence="5">Transport permease protein</fullName>
    </recommendedName>
</protein>
<feature type="transmembrane region" description="Helical" evidence="5">
    <location>
        <begin position="86"/>
        <end position="104"/>
    </location>
</feature>